<dbReference type="InterPro" id="IPR017871">
    <property type="entry name" value="ABC_transporter-like_CS"/>
</dbReference>
<protein>
    <recommendedName>
        <fullName evidence="11">ABC transporter domain-containing protein</fullName>
    </recommendedName>
</protein>
<evidence type="ECO:0000256" key="2">
    <source>
        <dbReference type="ARBA" id="ARBA00005814"/>
    </source>
</evidence>
<evidence type="ECO:0000259" key="11">
    <source>
        <dbReference type="PROSITE" id="PS50893"/>
    </source>
</evidence>
<dbReference type="InterPro" id="IPR003593">
    <property type="entry name" value="AAA+_ATPase"/>
</dbReference>
<dbReference type="GO" id="GO:0140359">
    <property type="term" value="F:ABC-type transporter activity"/>
    <property type="evidence" value="ECO:0007669"/>
    <property type="project" value="InterPro"/>
</dbReference>
<dbReference type="SMART" id="SM00382">
    <property type="entry name" value="AAA"/>
    <property type="match status" value="1"/>
</dbReference>
<evidence type="ECO:0000313" key="12">
    <source>
        <dbReference type="EnsemblMetazoa" id="tetur05g05440.1"/>
    </source>
</evidence>
<dbReference type="eggNOG" id="KOG0061">
    <property type="taxonomic scope" value="Eukaryota"/>
</dbReference>
<evidence type="ECO:0000256" key="5">
    <source>
        <dbReference type="ARBA" id="ARBA00022741"/>
    </source>
</evidence>
<dbReference type="AlphaFoldDB" id="T1K591"/>
<proteinExistence type="inferred from homology"/>
<dbReference type="EMBL" id="CAEY01001585">
    <property type="status" value="NOT_ANNOTATED_CDS"/>
    <property type="molecule type" value="Genomic_DNA"/>
</dbReference>
<evidence type="ECO:0000256" key="7">
    <source>
        <dbReference type="ARBA" id="ARBA00022989"/>
    </source>
</evidence>
<feature type="transmembrane region" description="Helical" evidence="10">
    <location>
        <begin position="691"/>
        <end position="713"/>
    </location>
</feature>
<comment type="similarity">
    <text evidence="2">Belongs to the ABC transporter superfamily. ABCG family. Eye pigment precursor importer (TC 3.A.1.204) subfamily.</text>
</comment>
<keyword evidence="8 10" id="KW-0472">Membrane</keyword>
<dbReference type="PROSITE" id="PS00211">
    <property type="entry name" value="ABC_TRANSPORTER_1"/>
    <property type="match status" value="1"/>
</dbReference>
<dbReference type="PROSITE" id="PS50893">
    <property type="entry name" value="ABC_TRANSPORTER_2"/>
    <property type="match status" value="1"/>
</dbReference>
<dbReference type="PANTHER" id="PTHR48041:SF78">
    <property type="entry name" value="ABC TRANSPORTER EXPRESSED IN TRACHEA, ISOFORM A"/>
    <property type="match status" value="1"/>
</dbReference>
<feature type="transmembrane region" description="Helical" evidence="10">
    <location>
        <begin position="556"/>
        <end position="576"/>
    </location>
</feature>
<feature type="transmembrane region" description="Helical" evidence="10">
    <location>
        <begin position="583"/>
        <end position="608"/>
    </location>
</feature>
<dbReference type="KEGG" id="tut:107360526"/>
<reference evidence="12" key="2">
    <citation type="submission" date="2015-06" db="UniProtKB">
        <authorList>
            <consortium name="EnsemblMetazoa"/>
        </authorList>
    </citation>
    <scope>IDENTIFICATION</scope>
</reference>
<dbReference type="HOGENOM" id="CLU_000604_57_6_1"/>
<keyword evidence="13" id="KW-1185">Reference proteome</keyword>
<feature type="compositionally biased region" description="Basic and acidic residues" evidence="9">
    <location>
        <begin position="15"/>
        <end position="27"/>
    </location>
</feature>
<keyword evidence="3" id="KW-0813">Transport</keyword>
<organism evidence="12 13">
    <name type="scientific">Tetranychus urticae</name>
    <name type="common">Two-spotted spider mite</name>
    <dbReference type="NCBI Taxonomy" id="32264"/>
    <lineage>
        <taxon>Eukaryota</taxon>
        <taxon>Metazoa</taxon>
        <taxon>Ecdysozoa</taxon>
        <taxon>Arthropoda</taxon>
        <taxon>Chelicerata</taxon>
        <taxon>Arachnida</taxon>
        <taxon>Acari</taxon>
        <taxon>Acariformes</taxon>
        <taxon>Trombidiformes</taxon>
        <taxon>Prostigmata</taxon>
        <taxon>Eleutherengona</taxon>
        <taxon>Raphignathae</taxon>
        <taxon>Tetranychoidea</taxon>
        <taxon>Tetranychidae</taxon>
        <taxon>Tetranychus</taxon>
    </lineage>
</organism>
<evidence type="ECO:0000256" key="1">
    <source>
        <dbReference type="ARBA" id="ARBA00004141"/>
    </source>
</evidence>
<reference evidence="13" key="1">
    <citation type="submission" date="2011-08" db="EMBL/GenBank/DDBJ databases">
        <authorList>
            <person name="Rombauts S."/>
        </authorList>
    </citation>
    <scope>NUCLEOTIDE SEQUENCE</scope>
    <source>
        <strain evidence="13">London</strain>
    </source>
</reference>
<dbReference type="EnsemblMetazoa" id="tetur05g05440.1">
    <property type="protein sequence ID" value="tetur05g05440.1"/>
    <property type="gene ID" value="tetur05g05440"/>
</dbReference>
<evidence type="ECO:0000256" key="9">
    <source>
        <dbReference type="SAM" id="MobiDB-lite"/>
    </source>
</evidence>
<evidence type="ECO:0000256" key="10">
    <source>
        <dbReference type="SAM" id="Phobius"/>
    </source>
</evidence>
<dbReference type="InterPro" id="IPR013525">
    <property type="entry name" value="ABC2_TM"/>
</dbReference>
<keyword evidence="5" id="KW-0547">Nucleotide-binding</keyword>
<dbReference type="GO" id="GO:0005524">
    <property type="term" value="F:ATP binding"/>
    <property type="evidence" value="ECO:0007669"/>
    <property type="project" value="UniProtKB-KW"/>
</dbReference>
<keyword evidence="7 10" id="KW-1133">Transmembrane helix</keyword>
<name>T1K591_TETUR</name>
<feature type="transmembrane region" description="Helical" evidence="10">
    <location>
        <begin position="529"/>
        <end position="550"/>
    </location>
</feature>
<dbReference type="Pfam" id="PF01061">
    <property type="entry name" value="ABC2_membrane"/>
    <property type="match status" value="1"/>
</dbReference>
<dbReference type="Pfam" id="PF00005">
    <property type="entry name" value="ABC_tran"/>
    <property type="match status" value="1"/>
</dbReference>
<dbReference type="Gene3D" id="3.40.50.300">
    <property type="entry name" value="P-loop containing nucleotide triphosphate hydrolases"/>
    <property type="match status" value="1"/>
</dbReference>
<dbReference type="OrthoDB" id="6497389at2759"/>
<evidence type="ECO:0000256" key="4">
    <source>
        <dbReference type="ARBA" id="ARBA00022692"/>
    </source>
</evidence>
<gene>
    <name evidence="12" type="primary">107360526</name>
</gene>
<feature type="transmembrane region" description="Helical" evidence="10">
    <location>
        <begin position="388"/>
        <end position="408"/>
    </location>
</feature>
<evidence type="ECO:0000313" key="13">
    <source>
        <dbReference type="Proteomes" id="UP000015104"/>
    </source>
</evidence>
<keyword evidence="4 10" id="KW-0812">Transmembrane</keyword>
<dbReference type="InterPro" id="IPR050352">
    <property type="entry name" value="ABCG_transporters"/>
</dbReference>
<feature type="transmembrane region" description="Helical" evidence="10">
    <location>
        <begin position="492"/>
        <end position="517"/>
    </location>
</feature>
<feature type="transmembrane region" description="Helical" evidence="10">
    <location>
        <begin position="451"/>
        <end position="472"/>
    </location>
</feature>
<feature type="domain" description="ABC transporter" evidence="11">
    <location>
        <begin position="44"/>
        <end position="305"/>
    </location>
</feature>
<comment type="subcellular location">
    <subcellularLocation>
        <location evidence="1">Membrane</location>
        <topology evidence="1">Multi-pass membrane protein</topology>
    </subcellularLocation>
</comment>
<evidence type="ECO:0000256" key="8">
    <source>
        <dbReference type="ARBA" id="ARBA00023136"/>
    </source>
</evidence>
<evidence type="ECO:0000256" key="3">
    <source>
        <dbReference type="ARBA" id="ARBA00022448"/>
    </source>
</evidence>
<dbReference type="GO" id="GO:0016887">
    <property type="term" value="F:ATP hydrolysis activity"/>
    <property type="evidence" value="ECO:0007669"/>
    <property type="project" value="InterPro"/>
</dbReference>
<dbReference type="SUPFAM" id="SSF52540">
    <property type="entry name" value="P-loop containing nucleoside triphosphate hydrolases"/>
    <property type="match status" value="1"/>
</dbReference>
<keyword evidence="6" id="KW-0067">ATP-binding</keyword>
<feature type="region of interest" description="Disordered" evidence="9">
    <location>
        <begin position="150"/>
        <end position="176"/>
    </location>
</feature>
<dbReference type="Proteomes" id="UP000015104">
    <property type="component" value="Unassembled WGS sequence"/>
</dbReference>
<evidence type="ECO:0000256" key="6">
    <source>
        <dbReference type="ARBA" id="ARBA00022840"/>
    </source>
</evidence>
<dbReference type="InterPro" id="IPR027417">
    <property type="entry name" value="P-loop_NTPase"/>
</dbReference>
<accession>T1K591</accession>
<dbReference type="PANTHER" id="PTHR48041">
    <property type="entry name" value="ABC TRANSPORTER G FAMILY MEMBER 28"/>
    <property type="match status" value="1"/>
</dbReference>
<feature type="region of interest" description="Disordered" evidence="9">
    <location>
        <begin position="7"/>
        <end position="30"/>
    </location>
</feature>
<sequence length="721" mass="80330">MVKVYLISGSTSNDKANRKSNNSEKPKPSHFSVTWTNLNYHVAASTVDVILAKLVGETVQNTRYVLQNFNGSFKSGEMTALMGPSGAGKSTLLECIATLRHKNRTGMIQVNGRSKVSIGFIPQKDHLYEHLTVREAINYASRLQNSRILGLDQEEEERKKSNPNETLNEPKSPSKVDHKAITEALLADLGLFVCSDTRIGSISGGQLKRVSIGQELVSQPDILILDEPTSGLDSSSCLQMVDLLYTLTQKSKPIAILMTIHQPPARIFNLFHKVYMLSIIGKAIYEGSPKDVVSTLAKHNIQCSQFYNPADLLIEVASGDYGLPVINSMASSMNLSHQGTLPILPLPSADTFPMEKALVKPITPFWTHFWILWQRLTLLALRDPMMSALRLIFAFNAALSISLVYADLTQGTGCPPKPPSISSIIDGNGLSSFKTSLDESKKQTHEVVSSFFFILLYTTFGAIVPTATTYPLEILVFQKERYNGWYSPMSYAMAKLFVDVPFIFITNLMVMSIFFALTGQPFDRFWSAFIVFFLLGLISVSHGSLVGIIFRYNVVASVFAAPNSAVPLALFSGFFIRLKAMPAFFVLVCRSCYFYYGFVGYVTAMFGFDRCNQKEMAKLFRLRRDLSSYLYQSIRIAEITMKEDEDAFNKSRTMMLVDSIVNGTAGDLNEIDEDNIKSGPMIYYDFVDSDYFVAIAGLTITFIVLRVGCILLLNRLATFKN</sequence>
<dbReference type="OMA" id="RRQPEHW"/>
<dbReference type="GO" id="GO:0005886">
    <property type="term" value="C:plasma membrane"/>
    <property type="evidence" value="ECO:0007669"/>
    <property type="project" value="TreeGrafter"/>
</dbReference>
<dbReference type="InterPro" id="IPR003439">
    <property type="entry name" value="ABC_transporter-like_ATP-bd"/>
</dbReference>